<evidence type="ECO:0000256" key="1">
    <source>
        <dbReference type="SAM" id="SignalP"/>
    </source>
</evidence>
<accession>A0A840PXT1</accession>
<evidence type="ECO:0008006" key="4">
    <source>
        <dbReference type="Google" id="ProtNLM"/>
    </source>
</evidence>
<evidence type="ECO:0000313" key="2">
    <source>
        <dbReference type="EMBL" id="MBB5153116.1"/>
    </source>
</evidence>
<sequence>MSKRNLCAAAVMFLTLALPASVANAQPGFTGDPEPAVVESASANDCPENSVCFYTQAEFFGTLVYYKNPLQHTCSPLPRYPARSVINATGIDATLYSDLECGAPTVVVKKGQARDVPSSSSWR</sequence>
<dbReference type="AlphaFoldDB" id="A0A840PXT1"/>
<keyword evidence="1" id="KW-0732">Signal</keyword>
<proteinExistence type="predicted"/>
<feature type="signal peptide" evidence="1">
    <location>
        <begin position="1"/>
        <end position="25"/>
    </location>
</feature>
<feature type="chain" id="PRO_5032735468" description="Peptidase inhibitor family I36" evidence="1">
    <location>
        <begin position="26"/>
        <end position="123"/>
    </location>
</feature>
<dbReference type="RefSeq" id="WP_184723457.1">
    <property type="nucleotide sequence ID" value="NZ_JACHIW010000001.1"/>
</dbReference>
<protein>
    <recommendedName>
        <fullName evidence="4">Peptidase inhibitor family I36</fullName>
    </recommendedName>
</protein>
<dbReference type="EMBL" id="JACHIW010000001">
    <property type="protein sequence ID" value="MBB5153116.1"/>
    <property type="molecule type" value="Genomic_DNA"/>
</dbReference>
<dbReference type="Pfam" id="PF03995">
    <property type="entry name" value="Inhibitor_I36"/>
    <property type="match status" value="1"/>
</dbReference>
<name>A0A840PXT1_9PSEU</name>
<keyword evidence="3" id="KW-1185">Reference proteome</keyword>
<evidence type="ECO:0000313" key="3">
    <source>
        <dbReference type="Proteomes" id="UP000584374"/>
    </source>
</evidence>
<reference evidence="2 3" key="1">
    <citation type="submission" date="2020-08" db="EMBL/GenBank/DDBJ databases">
        <title>Sequencing the genomes of 1000 actinobacteria strains.</title>
        <authorList>
            <person name="Klenk H.-P."/>
        </authorList>
    </citation>
    <scope>NUCLEOTIDE SEQUENCE [LARGE SCALE GENOMIC DNA]</scope>
    <source>
        <strain evidence="2 3">DSM 45584</strain>
    </source>
</reference>
<dbReference type="Proteomes" id="UP000584374">
    <property type="component" value="Unassembled WGS sequence"/>
</dbReference>
<organism evidence="2 3">
    <name type="scientific">Saccharopolyspora phatthalungensis</name>
    <dbReference type="NCBI Taxonomy" id="664693"/>
    <lineage>
        <taxon>Bacteria</taxon>
        <taxon>Bacillati</taxon>
        <taxon>Actinomycetota</taxon>
        <taxon>Actinomycetes</taxon>
        <taxon>Pseudonocardiales</taxon>
        <taxon>Pseudonocardiaceae</taxon>
        <taxon>Saccharopolyspora</taxon>
    </lineage>
</organism>
<gene>
    <name evidence="2" type="ORF">BJ970_000650</name>
</gene>
<comment type="caution">
    <text evidence="2">The sequence shown here is derived from an EMBL/GenBank/DDBJ whole genome shotgun (WGS) entry which is preliminary data.</text>
</comment>